<feature type="transmembrane region" description="Helical" evidence="7">
    <location>
        <begin position="370"/>
        <end position="394"/>
    </location>
</feature>
<evidence type="ECO:0000256" key="5">
    <source>
        <dbReference type="ARBA" id="ARBA00022989"/>
    </source>
</evidence>
<evidence type="ECO:0000256" key="2">
    <source>
        <dbReference type="ARBA" id="ARBA00007779"/>
    </source>
</evidence>
<accession>A0A7M5USZ9</accession>
<feature type="transmembrane region" description="Helical" evidence="7">
    <location>
        <begin position="622"/>
        <end position="643"/>
    </location>
</feature>
<keyword evidence="3" id="KW-0813">Transport</keyword>
<evidence type="ECO:0000256" key="3">
    <source>
        <dbReference type="ARBA" id="ARBA00022448"/>
    </source>
</evidence>
<evidence type="ECO:0000256" key="7">
    <source>
        <dbReference type="SAM" id="Phobius"/>
    </source>
</evidence>
<feature type="domain" description="CSC1/OSCA1-like N-terminal transmembrane" evidence="9">
    <location>
        <begin position="40"/>
        <end position="183"/>
    </location>
</feature>
<feature type="transmembrane region" description="Helical" evidence="7">
    <location>
        <begin position="649"/>
        <end position="667"/>
    </location>
</feature>
<dbReference type="PANTHER" id="PTHR13018">
    <property type="entry name" value="PROBABLE MEMBRANE PROTEIN DUF221-RELATED"/>
    <property type="match status" value="1"/>
</dbReference>
<reference evidence="11" key="1">
    <citation type="submission" date="2021-01" db="UniProtKB">
        <authorList>
            <consortium name="EnsemblMetazoa"/>
        </authorList>
    </citation>
    <scope>IDENTIFICATION</scope>
</reference>
<keyword evidence="6 7" id="KW-0472">Membrane</keyword>
<dbReference type="InterPro" id="IPR032880">
    <property type="entry name" value="CSC1/OSCA1-like_N"/>
</dbReference>
<dbReference type="InterPro" id="IPR027815">
    <property type="entry name" value="CSC1/OSCA1-like_cyt"/>
</dbReference>
<name>A0A7M5USZ9_9CNID</name>
<dbReference type="Pfam" id="PF13967">
    <property type="entry name" value="RSN1_TM"/>
    <property type="match status" value="1"/>
</dbReference>
<feature type="domain" description="CSC1/OSCA1-like 7TM region" evidence="8">
    <location>
        <begin position="371"/>
        <end position="641"/>
    </location>
</feature>
<sequence>MGWSSNTIGNIIDIMSLNGTAQNGTLAEDLVEKPSEKIKSVLVMCVFIFVFAVIFFTFTRKKNRKVFAPRLLLLGTESSIKEGLFSWVTDAFSTKDEDIFMLAGMDALVFLRFMRLMLKFAVCSLPYGICVLIPLNVHGGNGLDDGLEKMSMSNVEEKSAYLWAHWVAVYLYSILILVFCLQEWKVYISFRQRHLKNATSSDFAVLVKELPKNMTDDDTLYEFVNELFPNEVASVYVIRDLGKYKTLVEKHDLTVLQWEDSKFFDDSNDEKKMMTKGCCCFGEKVEATQEYEKQLEILQGDMKTEKTEGNRNPMNCAFVVFKSIKAKELALKSTWTNNPIDYQPCAAPTVKETLWCALKLNYYVRLALEAIGYVIVFLLVLFWAIPITFAASIAKLDSLAKEVPWINDILNALSPGFVNFVQGLLPVILIAVFFALLPLILFLIARLQGNYSTKICAELVFKYMFIFQTVNSFFIYVLSGSIIQQISSIAQDPFQIPNLLAKSLPSQSGFYINYLAFATFIGYCMTLTRIVPMIIIWLKLKWLAKTPRQRLEAWKPPRAVYELLFSKALLFFLVGLSYSVLSPIIVPFVIIFFGFGYVVYLYQLTHVYMPEFDHGGRFWIYIFNRIMVIVFLFQLLMVGVFLLKEGFTAGILVVPLIVCTIFFWIYVNNKFEKISLYLTLKESVGMKNGYQERLDDLKNSYILDHSVPEIFAVSTDKAQTEEDSLSLAKEDSKLL</sequence>
<feature type="transmembrane region" description="Helical" evidence="7">
    <location>
        <begin position="38"/>
        <end position="58"/>
    </location>
</feature>
<keyword evidence="4 7" id="KW-0812">Transmembrane</keyword>
<evidence type="ECO:0000259" key="9">
    <source>
        <dbReference type="Pfam" id="PF13967"/>
    </source>
</evidence>
<feature type="transmembrane region" description="Helical" evidence="7">
    <location>
        <begin position="559"/>
        <end position="578"/>
    </location>
</feature>
<evidence type="ECO:0000259" key="10">
    <source>
        <dbReference type="Pfam" id="PF14703"/>
    </source>
</evidence>
<evidence type="ECO:0000256" key="6">
    <source>
        <dbReference type="ARBA" id="ARBA00023136"/>
    </source>
</evidence>
<comment type="similarity">
    <text evidence="2">Belongs to the CSC1 (TC 1.A.17) family.</text>
</comment>
<dbReference type="InterPro" id="IPR045122">
    <property type="entry name" value="Csc1-like"/>
</dbReference>
<evidence type="ECO:0000259" key="8">
    <source>
        <dbReference type="Pfam" id="PF02714"/>
    </source>
</evidence>
<dbReference type="Pfam" id="PF02714">
    <property type="entry name" value="RSN1_7TM"/>
    <property type="match status" value="1"/>
</dbReference>
<proteinExistence type="inferred from homology"/>
<dbReference type="PANTHER" id="PTHR13018:SF5">
    <property type="entry name" value="RE44586P"/>
    <property type="match status" value="1"/>
</dbReference>
<evidence type="ECO:0000313" key="11">
    <source>
        <dbReference type="EnsemblMetazoa" id="CLYHEMP000887.4"/>
    </source>
</evidence>
<evidence type="ECO:0000256" key="1">
    <source>
        <dbReference type="ARBA" id="ARBA00004141"/>
    </source>
</evidence>
<evidence type="ECO:0000313" key="12">
    <source>
        <dbReference type="Proteomes" id="UP000594262"/>
    </source>
</evidence>
<dbReference type="Pfam" id="PF14703">
    <property type="entry name" value="PHM7_cyt"/>
    <property type="match status" value="1"/>
</dbReference>
<dbReference type="GO" id="GO:0005886">
    <property type="term" value="C:plasma membrane"/>
    <property type="evidence" value="ECO:0007669"/>
    <property type="project" value="TreeGrafter"/>
</dbReference>
<dbReference type="EnsemblMetazoa" id="CLYHEMT000887.4">
    <property type="protein sequence ID" value="CLYHEMP000887.4"/>
    <property type="gene ID" value="CLYHEMG000887"/>
</dbReference>
<dbReference type="OrthoDB" id="1689567at2759"/>
<feature type="domain" description="CSC1/OSCA1-like cytosolic" evidence="10">
    <location>
        <begin position="202"/>
        <end position="339"/>
    </location>
</feature>
<organism evidence="11 12">
    <name type="scientific">Clytia hemisphaerica</name>
    <dbReference type="NCBI Taxonomy" id="252671"/>
    <lineage>
        <taxon>Eukaryota</taxon>
        <taxon>Metazoa</taxon>
        <taxon>Cnidaria</taxon>
        <taxon>Hydrozoa</taxon>
        <taxon>Hydroidolina</taxon>
        <taxon>Leptothecata</taxon>
        <taxon>Obeliida</taxon>
        <taxon>Clytiidae</taxon>
        <taxon>Clytia</taxon>
    </lineage>
</organism>
<dbReference type="Proteomes" id="UP000594262">
    <property type="component" value="Unplaced"/>
</dbReference>
<feature type="transmembrane region" description="Helical" evidence="7">
    <location>
        <begin position="465"/>
        <end position="490"/>
    </location>
</feature>
<feature type="transmembrane region" description="Helical" evidence="7">
    <location>
        <begin position="160"/>
        <end position="181"/>
    </location>
</feature>
<keyword evidence="12" id="KW-1185">Reference proteome</keyword>
<evidence type="ECO:0000256" key="4">
    <source>
        <dbReference type="ARBA" id="ARBA00022692"/>
    </source>
</evidence>
<dbReference type="InterPro" id="IPR003864">
    <property type="entry name" value="CSC1/OSCA1-like_7TM"/>
</dbReference>
<dbReference type="AlphaFoldDB" id="A0A7M5USZ9"/>
<protein>
    <submittedName>
        <fullName evidence="11">Uncharacterized protein</fullName>
    </submittedName>
</protein>
<keyword evidence="5 7" id="KW-1133">Transmembrane helix</keyword>
<comment type="subcellular location">
    <subcellularLocation>
        <location evidence="1">Membrane</location>
        <topology evidence="1">Multi-pass membrane protein</topology>
    </subcellularLocation>
</comment>
<feature type="transmembrane region" description="Helical" evidence="7">
    <location>
        <begin position="584"/>
        <end position="602"/>
    </location>
</feature>
<feature type="transmembrane region" description="Helical" evidence="7">
    <location>
        <begin position="510"/>
        <end position="538"/>
    </location>
</feature>
<feature type="transmembrane region" description="Helical" evidence="7">
    <location>
        <begin position="423"/>
        <end position="444"/>
    </location>
</feature>
<feature type="transmembrane region" description="Helical" evidence="7">
    <location>
        <begin position="120"/>
        <end position="140"/>
    </location>
</feature>
<dbReference type="GO" id="GO:0005227">
    <property type="term" value="F:calcium-activated cation channel activity"/>
    <property type="evidence" value="ECO:0007669"/>
    <property type="project" value="InterPro"/>
</dbReference>